<dbReference type="InterPro" id="IPR020013">
    <property type="entry name" value="Flagellar_FlgE/F/G"/>
</dbReference>
<comment type="similarity">
    <text evidence="2 4">Belongs to the flagella basal body rod proteins family.</text>
</comment>
<dbReference type="InterPro" id="IPR037925">
    <property type="entry name" value="FlgE/F/G-like"/>
</dbReference>
<dbReference type="Proteomes" id="UP001320831">
    <property type="component" value="Unassembled WGS sequence"/>
</dbReference>
<proteinExistence type="inferred from homology"/>
<dbReference type="NCBIfam" id="NF009282">
    <property type="entry name" value="PRK12642.1"/>
    <property type="match status" value="1"/>
</dbReference>
<keyword evidence="8" id="KW-0969">Cilium</keyword>
<comment type="caution">
    <text evidence="8">The sequence shown here is derived from an EMBL/GenBank/DDBJ whole genome shotgun (WGS) entry which is preliminary data.</text>
</comment>
<evidence type="ECO:0000259" key="7">
    <source>
        <dbReference type="Pfam" id="PF22692"/>
    </source>
</evidence>
<evidence type="ECO:0000259" key="5">
    <source>
        <dbReference type="Pfam" id="PF00460"/>
    </source>
</evidence>
<name>A0ABT2LW32_9HYPH</name>
<reference evidence="8 9" key="1">
    <citation type="submission" date="2022-09" db="EMBL/GenBank/DDBJ databases">
        <title>Chelativorans salina sp. nov., a novel slightly halophilic bacterium isolated from a saline lake sediment enrichment.</title>
        <authorList>
            <person name="Gao L."/>
            <person name="Fang B.-Z."/>
            <person name="Li W.-J."/>
        </authorList>
    </citation>
    <scope>NUCLEOTIDE SEQUENCE [LARGE SCALE GENOMIC DNA]</scope>
    <source>
        <strain evidence="8 9">EGI FJ00035</strain>
    </source>
</reference>
<dbReference type="NCBIfam" id="TIGR03506">
    <property type="entry name" value="FlgEFG_subfam"/>
    <property type="match status" value="1"/>
</dbReference>
<keyword evidence="9" id="KW-1185">Reference proteome</keyword>
<feature type="domain" description="Flagellar basal body rod protein N-terminal" evidence="5">
    <location>
        <begin position="5"/>
        <end position="35"/>
    </location>
</feature>
<dbReference type="RefSeq" id="WP_260906163.1">
    <property type="nucleotide sequence ID" value="NZ_JAOCZP010000008.1"/>
</dbReference>
<dbReference type="PANTHER" id="PTHR30435:SF19">
    <property type="entry name" value="FLAGELLAR BASAL-BODY ROD PROTEIN FLGG"/>
    <property type="match status" value="1"/>
</dbReference>
<gene>
    <name evidence="8" type="primary">flgF</name>
    <name evidence="8" type="ORF">N5A92_21420</name>
</gene>
<evidence type="ECO:0000256" key="4">
    <source>
        <dbReference type="RuleBase" id="RU362116"/>
    </source>
</evidence>
<evidence type="ECO:0000256" key="1">
    <source>
        <dbReference type="ARBA" id="ARBA00004117"/>
    </source>
</evidence>
<keyword evidence="8" id="KW-0282">Flagellum</keyword>
<dbReference type="InterPro" id="IPR053967">
    <property type="entry name" value="LlgE_F_G-like_D1"/>
</dbReference>
<dbReference type="Pfam" id="PF00460">
    <property type="entry name" value="Flg_bb_rod"/>
    <property type="match status" value="1"/>
</dbReference>
<evidence type="ECO:0000313" key="8">
    <source>
        <dbReference type="EMBL" id="MCT7377583.1"/>
    </source>
</evidence>
<organism evidence="8 9">
    <name type="scientific">Chelativorans salis</name>
    <dbReference type="NCBI Taxonomy" id="2978478"/>
    <lineage>
        <taxon>Bacteria</taxon>
        <taxon>Pseudomonadati</taxon>
        <taxon>Pseudomonadota</taxon>
        <taxon>Alphaproteobacteria</taxon>
        <taxon>Hyphomicrobiales</taxon>
        <taxon>Phyllobacteriaceae</taxon>
        <taxon>Chelativorans</taxon>
    </lineage>
</organism>
<dbReference type="InterPro" id="IPR010930">
    <property type="entry name" value="Flg_bb/hook_C_dom"/>
</dbReference>
<dbReference type="EMBL" id="JAOCZP010000008">
    <property type="protein sequence ID" value="MCT7377583.1"/>
    <property type="molecule type" value="Genomic_DNA"/>
</dbReference>
<sequence>MQTGLYVALSSQMALERRLTTLADNVANAGTVGFRAGGITFDDVMSGLTDKSVSFVSAGDDFYDTQAGGLQETGNPFDFAVQGNAWFAVETPAGPMMTRDGRFTMLETGELVTLEGHAVLDAGGAPLVLDPQAGPPEAGADGTLRQNGQLLGAIGLFAFTPGPNAQRYGNSGFLPGMQPQPVVDQPDVGVAQGFLEDSNVNAVQEMMRLIQVQRAFEQVTALMRDSDTSMKDAIKTMGS</sequence>
<keyword evidence="8" id="KW-0966">Cell projection</keyword>
<dbReference type="SUPFAM" id="SSF117143">
    <property type="entry name" value="Flagellar hook protein flgE"/>
    <property type="match status" value="1"/>
</dbReference>
<evidence type="ECO:0000256" key="2">
    <source>
        <dbReference type="ARBA" id="ARBA00009677"/>
    </source>
</evidence>
<evidence type="ECO:0000313" key="9">
    <source>
        <dbReference type="Proteomes" id="UP001320831"/>
    </source>
</evidence>
<dbReference type="InterPro" id="IPR001444">
    <property type="entry name" value="Flag_bb_rod_N"/>
</dbReference>
<feature type="domain" description="Flagellar basal-body/hook protein C-terminal" evidence="6">
    <location>
        <begin position="191"/>
        <end position="234"/>
    </location>
</feature>
<protein>
    <submittedName>
        <fullName evidence="8">Flagellar basal-body rod protein FlgF</fullName>
    </submittedName>
</protein>
<keyword evidence="3 4" id="KW-0975">Bacterial flagellum</keyword>
<feature type="domain" description="Flagellar hook protein FlgE/F/G-like D1" evidence="7">
    <location>
        <begin position="80"/>
        <end position="130"/>
    </location>
</feature>
<evidence type="ECO:0000256" key="3">
    <source>
        <dbReference type="ARBA" id="ARBA00023143"/>
    </source>
</evidence>
<dbReference type="Pfam" id="PF22692">
    <property type="entry name" value="LlgE_F_G_D1"/>
    <property type="match status" value="1"/>
</dbReference>
<accession>A0ABT2LW32</accession>
<comment type="subcellular location">
    <subcellularLocation>
        <location evidence="1 4">Bacterial flagellum basal body</location>
    </subcellularLocation>
</comment>
<dbReference type="PANTHER" id="PTHR30435">
    <property type="entry name" value="FLAGELLAR PROTEIN"/>
    <property type="match status" value="1"/>
</dbReference>
<evidence type="ECO:0000259" key="6">
    <source>
        <dbReference type="Pfam" id="PF06429"/>
    </source>
</evidence>
<dbReference type="Pfam" id="PF06429">
    <property type="entry name" value="Flg_bbr_C"/>
    <property type="match status" value="1"/>
</dbReference>